<evidence type="ECO:0000313" key="2">
    <source>
        <dbReference type="Proteomes" id="UP000271162"/>
    </source>
</evidence>
<accession>A0A0N4XXH9</accession>
<reference evidence="1 2" key="2">
    <citation type="submission" date="2018-11" db="EMBL/GenBank/DDBJ databases">
        <authorList>
            <consortium name="Pathogen Informatics"/>
        </authorList>
    </citation>
    <scope>NUCLEOTIDE SEQUENCE [LARGE SCALE GENOMIC DNA]</scope>
</reference>
<evidence type="ECO:0000313" key="1">
    <source>
        <dbReference type="EMBL" id="VDL71287.1"/>
    </source>
</evidence>
<dbReference type="Proteomes" id="UP000271162">
    <property type="component" value="Unassembled WGS sequence"/>
</dbReference>
<dbReference type="WBParaSite" id="NBR_0000769701-mRNA-1">
    <property type="protein sequence ID" value="NBR_0000769701-mRNA-1"/>
    <property type="gene ID" value="NBR_0000769701"/>
</dbReference>
<proteinExistence type="predicted"/>
<reference evidence="3" key="1">
    <citation type="submission" date="2017-02" db="UniProtKB">
        <authorList>
            <consortium name="WormBaseParasite"/>
        </authorList>
    </citation>
    <scope>IDENTIFICATION</scope>
</reference>
<name>A0A0N4XXH9_NIPBR</name>
<dbReference type="Gene3D" id="3.60.10.10">
    <property type="entry name" value="Endonuclease/exonuclease/phosphatase"/>
    <property type="match status" value="1"/>
</dbReference>
<keyword evidence="2" id="KW-1185">Reference proteome</keyword>
<dbReference type="SUPFAM" id="SSF56219">
    <property type="entry name" value="DNase I-like"/>
    <property type="match status" value="1"/>
</dbReference>
<dbReference type="InterPro" id="IPR036691">
    <property type="entry name" value="Endo/exonu/phosph_ase_sf"/>
</dbReference>
<organism evidence="3">
    <name type="scientific">Nippostrongylus brasiliensis</name>
    <name type="common">Rat hookworm</name>
    <dbReference type="NCBI Taxonomy" id="27835"/>
    <lineage>
        <taxon>Eukaryota</taxon>
        <taxon>Metazoa</taxon>
        <taxon>Ecdysozoa</taxon>
        <taxon>Nematoda</taxon>
        <taxon>Chromadorea</taxon>
        <taxon>Rhabditida</taxon>
        <taxon>Rhabditina</taxon>
        <taxon>Rhabditomorpha</taxon>
        <taxon>Strongyloidea</taxon>
        <taxon>Heligmosomidae</taxon>
        <taxon>Nippostrongylus</taxon>
    </lineage>
</organism>
<protein>
    <submittedName>
        <fullName evidence="3">Endo/exonuclease/phosphatase domain-containing protein</fullName>
    </submittedName>
</protein>
<dbReference type="AlphaFoldDB" id="A0A0N4XXH9"/>
<gene>
    <name evidence="1" type="ORF">NBR_LOCUS7698</name>
</gene>
<sequence>MKVVVVTKERRLHFFTAYAPQTGCSEDVKGEFWTLLHEKTAEIPSEEMVVVAGDLNGHVGISKDGFERHFEVSATEYETRTWKHEVADRPCAYEKKAIRRDDKLVTDAKVMPYEMVATQHRPLICTMKIIPLKGEWVERCGHSRIKWWRIKGNEASMIARIQMSSIVSVEEAWQPMKTATYEAARAQLGLTKPGRRRIDKQTWLWTDKVKEKV</sequence>
<evidence type="ECO:0000313" key="3">
    <source>
        <dbReference type="WBParaSite" id="NBR_0000769701-mRNA-1"/>
    </source>
</evidence>
<dbReference type="EMBL" id="UYSL01019916">
    <property type="protein sequence ID" value="VDL71287.1"/>
    <property type="molecule type" value="Genomic_DNA"/>
</dbReference>